<feature type="domain" description="NfeD-like C-terminal" evidence="6">
    <location>
        <begin position="84"/>
        <end position="138"/>
    </location>
</feature>
<accession>A0A545AF19</accession>
<dbReference type="InterPro" id="IPR002810">
    <property type="entry name" value="NfeD-like_C"/>
</dbReference>
<evidence type="ECO:0000313" key="7">
    <source>
        <dbReference type="EMBL" id="TQS39936.1"/>
    </source>
</evidence>
<dbReference type="PANTHER" id="PTHR33507:SF3">
    <property type="entry name" value="INNER MEMBRANE PROTEIN YBBJ"/>
    <property type="match status" value="1"/>
</dbReference>
<feature type="transmembrane region" description="Helical" evidence="5">
    <location>
        <begin position="41"/>
        <end position="60"/>
    </location>
</feature>
<evidence type="ECO:0000259" key="6">
    <source>
        <dbReference type="Pfam" id="PF01957"/>
    </source>
</evidence>
<dbReference type="Pfam" id="PF01957">
    <property type="entry name" value="NfeD"/>
    <property type="match status" value="1"/>
</dbReference>
<dbReference type="InterPro" id="IPR052165">
    <property type="entry name" value="Membrane_assoc_protease"/>
</dbReference>
<evidence type="ECO:0000256" key="1">
    <source>
        <dbReference type="ARBA" id="ARBA00004141"/>
    </source>
</evidence>
<keyword evidence="2 5" id="KW-0812">Transmembrane</keyword>
<dbReference type="EMBL" id="VIRS01000052">
    <property type="protein sequence ID" value="TQS39936.1"/>
    <property type="molecule type" value="Genomic_DNA"/>
</dbReference>
<comment type="subcellular location">
    <subcellularLocation>
        <location evidence="1">Membrane</location>
        <topology evidence="1">Multi-pass membrane protein</topology>
    </subcellularLocation>
</comment>
<dbReference type="PANTHER" id="PTHR33507">
    <property type="entry name" value="INNER MEMBRANE PROTEIN YBBJ"/>
    <property type="match status" value="1"/>
</dbReference>
<evidence type="ECO:0000256" key="3">
    <source>
        <dbReference type="ARBA" id="ARBA00022989"/>
    </source>
</evidence>
<dbReference type="SUPFAM" id="SSF141322">
    <property type="entry name" value="NfeD domain-like"/>
    <property type="match status" value="1"/>
</dbReference>
<reference evidence="7 8" key="1">
    <citation type="submission" date="2019-07" db="EMBL/GenBank/DDBJ databases">
        <title>Cryptosporangium phraense sp. nov., isolated from plant litter.</title>
        <authorList>
            <person name="Suriyachadkun C."/>
        </authorList>
    </citation>
    <scope>NUCLEOTIDE SEQUENCE [LARGE SCALE GENOMIC DNA]</scope>
    <source>
        <strain evidence="7 8">A-T 5661</strain>
    </source>
</reference>
<dbReference type="GO" id="GO:0005886">
    <property type="term" value="C:plasma membrane"/>
    <property type="evidence" value="ECO:0007669"/>
    <property type="project" value="TreeGrafter"/>
</dbReference>
<organism evidence="7 8">
    <name type="scientific">Cryptosporangium phraense</name>
    <dbReference type="NCBI Taxonomy" id="2593070"/>
    <lineage>
        <taxon>Bacteria</taxon>
        <taxon>Bacillati</taxon>
        <taxon>Actinomycetota</taxon>
        <taxon>Actinomycetes</taxon>
        <taxon>Cryptosporangiales</taxon>
        <taxon>Cryptosporangiaceae</taxon>
        <taxon>Cryptosporangium</taxon>
    </lineage>
</organism>
<dbReference type="Proteomes" id="UP000317982">
    <property type="component" value="Unassembled WGS sequence"/>
</dbReference>
<dbReference type="InterPro" id="IPR012340">
    <property type="entry name" value="NA-bd_OB-fold"/>
</dbReference>
<proteinExistence type="predicted"/>
<name>A0A545AF19_9ACTN</name>
<evidence type="ECO:0000256" key="2">
    <source>
        <dbReference type="ARBA" id="ARBA00022692"/>
    </source>
</evidence>
<evidence type="ECO:0000256" key="5">
    <source>
        <dbReference type="SAM" id="Phobius"/>
    </source>
</evidence>
<protein>
    <submittedName>
        <fullName evidence="7">NfeD family protein</fullName>
    </submittedName>
</protein>
<evidence type="ECO:0000256" key="4">
    <source>
        <dbReference type="ARBA" id="ARBA00023136"/>
    </source>
</evidence>
<evidence type="ECO:0000313" key="8">
    <source>
        <dbReference type="Proteomes" id="UP000317982"/>
    </source>
</evidence>
<dbReference type="InParanoid" id="A0A545AF19"/>
<sequence length="140" mass="14696">MIWLIVAVGLLVAEMFSLDLVLIMFASGALAGAIAAGAGAPLLIQALVFALISVGSLAAVRPIAKRRLEIAKDPVKHGIDAVRGSDALVLQQVDEHHGLVKIGGEQWTARAYDSTQVIEPGQTVQVVEVKGATALVWRVP</sequence>
<keyword evidence="8" id="KW-1185">Reference proteome</keyword>
<dbReference type="AlphaFoldDB" id="A0A545AF19"/>
<dbReference type="OrthoDB" id="9792945at2"/>
<comment type="caution">
    <text evidence="7">The sequence shown here is derived from an EMBL/GenBank/DDBJ whole genome shotgun (WGS) entry which is preliminary data.</text>
</comment>
<keyword evidence="4 5" id="KW-0472">Membrane</keyword>
<keyword evidence="3 5" id="KW-1133">Transmembrane helix</keyword>
<dbReference type="Gene3D" id="2.40.50.140">
    <property type="entry name" value="Nucleic acid-binding proteins"/>
    <property type="match status" value="1"/>
</dbReference>
<gene>
    <name evidence="7" type="ORF">FL583_37515</name>
</gene>